<feature type="transmembrane region" description="Helical" evidence="1">
    <location>
        <begin position="176"/>
        <end position="198"/>
    </location>
</feature>
<accession>A0A1H9ZVS7</accession>
<dbReference type="Proteomes" id="UP000243819">
    <property type="component" value="Unassembled WGS sequence"/>
</dbReference>
<keyword evidence="1" id="KW-0472">Membrane</keyword>
<proteinExistence type="predicted"/>
<keyword evidence="3" id="KW-1185">Reference proteome</keyword>
<reference evidence="3" key="1">
    <citation type="submission" date="2016-10" db="EMBL/GenBank/DDBJ databases">
        <authorList>
            <person name="Varghese N."/>
            <person name="Submissions S."/>
        </authorList>
    </citation>
    <scope>NUCLEOTIDE SEQUENCE [LARGE SCALE GENOMIC DNA]</scope>
    <source>
        <strain evidence="3">DSM 13577</strain>
    </source>
</reference>
<evidence type="ECO:0000256" key="1">
    <source>
        <dbReference type="SAM" id="Phobius"/>
    </source>
</evidence>
<gene>
    <name evidence="2" type="ORF">SAMN03080614_10142</name>
</gene>
<evidence type="ECO:0000313" key="3">
    <source>
        <dbReference type="Proteomes" id="UP000243819"/>
    </source>
</evidence>
<protein>
    <submittedName>
        <fullName evidence="2">Uncharacterized protein</fullName>
    </submittedName>
</protein>
<dbReference type="EMBL" id="FOIF01000014">
    <property type="protein sequence ID" value="SES85879.1"/>
    <property type="molecule type" value="Genomic_DNA"/>
</dbReference>
<sequence length="211" mass="25509">MIIFYVFFYNFSQIAIYILFYAIATGIFDYHSYIKDIFIFVLPNSEGKNILLLKESNYKYKNMLINKVKLFQRLSFFQFVIIVLIFNIVTISLGICSIKLNLSLVIWSCIIFYFSPWLHIYGEVYNTDFYFTNYQEIQEKSMLKRFYSKFYKIPRKLFDFMYGFIIFISFLDLDTILIFVLSNTFYLLLFAYIIFVNINKGENFFYGKNLF</sequence>
<name>A0A1H9ZVS7_9FIRM</name>
<dbReference type="AlphaFoldDB" id="A0A1H9ZVS7"/>
<organism evidence="2 3">
    <name type="scientific">Anaerobranca gottschalkii DSM 13577</name>
    <dbReference type="NCBI Taxonomy" id="1120990"/>
    <lineage>
        <taxon>Bacteria</taxon>
        <taxon>Bacillati</taxon>
        <taxon>Bacillota</taxon>
        <taxon>Clostridia</taxon>
        <taxon>Eubacteriales</taxon>
        <taxon>Proteinivoracaceae</taxon>
        <taxon>Anaerobranca</taxon>
    </lineage>
</organism>
<feature type="transmembrane region" description="Helical" evidence="1">
    <location>
        <begin position="74"/>
        <end position="95"/>
    </location>
</feature>
<feature type="transmembrane region" description="Helical" evidence="1">
    <location>
        <begin position="101"/>
        <end position="121"/>
    </location>
</feature>
<evidence type="ECO:0000313" key="2">
    <source>
        <dbReference type="EMBL" id="SES85879.1"/>
    </source>
</evidence>
<feature type="transmembrane region" description="Helical" evidence="1">
    <location>
        <begin position="6"/>
        <end position="28"/>
    </location>
</feature>
<keyword evidence="1" id="KW-0812">Transmembrane</keyword>
<dbReference type="STRING" id="1120990.SAMN03080614_10142"/>
<keyword evidence="1" id="KW-1133">Transmembrane helix</keyword>